<dbReference type="OrthoDB" id="3168860at2759"/>
<evidence type="ECO:0000313" key="2">
    <source>
        <dbReference type="EMBL" id="KZP21612.1"/>
    </source>
</evidence>
<organism evidence="2 3">
    <name type="scientific">Athelia psychrophila</name>
    <dbReference type="NCBI Taxonomy" id="1759441"/>
    <lineage>
        <taxon>Eukaryota</taxon>
        <taxon>Fungi</taxon>
        <taxon>Dikarya</taxon>
        <taxon>Basidiomycota</taxon>
        <taxon>Agaricomycotina</taxon>
        <taxon>Agaricomycetes</taxon>
        <taxon>Agaricomycetidae</taxon>
        <taxon>Atheliales</taxon>
        <taxon>Atheliaceae</taxon>
        <taxon>Athelia</taxon>
    </lineage>
</organism>
<dbReference type="InterPro" id="IPR046528">
    <property type="entry name" value="DUF6593"/>
</dbReference>
<dbReference type="Proteomes" id="UP000076532">
    <property type="component" value="Unassembled WGS sequence"/>
</dbReference>
<accession>A0A166K7J1</accession>
<dbReference type="Pfam" id="PF20236">
    <property type="entry name" value="DUF6593"/>
    <property type="match status" value="1"/>
</dbReference>
<proteinExistence type="predicted"/>
<name>A0A166K7J1_9AGAM</name>
<dbReference type="AlphaFoldDB" id="A0A166K7J1"/>
<protein>
    <recommendedName>
        <fullName evidence="1">DUF6593 domain-containing protein</fullName>
    </recommendedName>
</protein>
<evidence type="ECO:0000259" key="1">
    <source>
        <dbReference type="Pfam" id="PF20236"/>
    </source>
</evidence>
<reference evidence="2 3" key="1">
    <citation type="journal article" date="2016" name="Mol. Biol. Evol.">
        <title>Comparative Genomics of Early-Diverging Mushroom-Forming Fungi Provides Insights into the Origins of Lignocellulose Decay Capabilities.</title>
        <authorList>
            <person name="Nagy L.G."/>
            <person name="Riley R."/>
            <person name="Tritt A."/>
            <person name="Adam C."/>
            <person name="Daum C."/>
            <person name="Floudas D."/>
            <person name="Sun H."/>
            <person name="Yadav J.S."/>
            <person name="Pangilinan J."/>
            <person name="Larsson K.H."/>
            <person name="Matsuura K."/>
            <person name="Barry K."/>
            <person name="Labutti K."/>
            <person name="Kuo R."/>
            <person name="Ohm R.A."/>
            <person name="Bhattacharya S.S."/>
            <person name="Shirouzu T."/>
            <person name="Yoshinaga Y."/>
            <person name="Martin F.M."/>
            <person name="Grigoriev I.V."/>
            <person name="Hibbett D.S."/>
        </authorList>
    </citation>
    <scope>NUCLEOTIDE SEQUENCE [LARGE SCALE GENOMIC DNA]</scope>
    <source>
        <strain evidence="2 3">CBS 109695</strain>
    </source>
</reference>
<gene>
    <name evidence="2" type="ORF">FIBSPDRAFT_740381</name>
</gene>
<evidence type="ECO:0000313" key="3">
    <source>
        <dbReference type="Proteomes" id="UP000076532"/>
    </source>
</evidence>
<sequence length="174" mass="19827">MLVPHVLLQYGSDPFQYRMEDIEGRPAFTMYIDAPPVSNVVVRLMREASWEENRPEIAGPHAAVLYFGPNNSPGRIHYGNAPEMLMWDMMVQKKESSSSRYFKSQGGKECKWKISPVRMECVSGRTTVALWEHSDPEDEFHARLTIRPAGLPIVTEIVTTLTLNRMAQALSWES</sequence>
<dbReference type="EMBL" id="KV417546">
    <property type="protein sequence ID" value="KZP21612.1"/>
    <property type="molecule type" value="Genomic_DNA"/>
</dbReference>
<feature type="domain" description="DUF6593" evidence="1">
    <location>
        <begin position="72"/>
        <end position="161"/>
    </location>
</feature>
<keyword evidence="3" id="KW-1185">Reference proteome</keyword>